<dbReference type="PANTHER" id="PTHR10166:SF37">
    <property type="entry name" value="STOLID, ISOFORM H"/>
    <property type="match status" value="1"/>
</dbReference>
<dbReference type="AlphaFoldDB" id="A0A9W6KT64"/>
<dbReference type="GO" id="GO:0005245">
    <property type="term" value="F:voltage-gated calcium channel activity"/>
    <property type="evidence" value="ECO:0007669"/>
    <property type="project" value="TreeGrafter"/>
</dbReference>
<dbReference type="SUPFAM" id="SSF53850">
    <property type="entry name" value="Periplasmic binding protein-like II"/>
    <property type="match status" value="1"/>
</dbReference>
<protein>
    <submittedName>
        <fullName evidence="3">VWA domain-containing protein</fullName>
    </submittedName>
</protein>
<dbReference type="SMART" id="SM00327">
    <property type="entry name" value="VWA"/>
    <property type="match status" value="1"/>
</dbReference>
<dbReference type="PANTHER" id="PTHR10166">
    <property type="entry name" value="VOLTAGE-DEPENDENT CALCIUM CHANNEL SUBUNIT ALPHA-2/DELTA-RELATED"/>
    <property type="match status" value="1"/>
</dbReference>
<dbReference type="Pfam" id="PF13519">
    <property type="entry name" value="VWA_2"/>
    <property type="match status" value="1"/>
</dbReference>
<dbReference type="Proteomes" id="UP001143480">
    <property type="component" value="Unassembled WGS sequence"/>
</dbReference>
<reference evidence="3" key="1">
    <citation type="journal article" date="2014" name="Int. J. Syst. Evol. Microbiol.">
        <title>Complete genome sequence of Corynebacterium casei LMG S-19264T (=DSM 44701T), isolated from a smear-ripened cheese.</title>
        <authorList>
            <consortium name="US DOE Joint Genome Institute (JGI-PGF)"/>
            <person name="Walter F."/>
            <person name="Albersmeier A."/>
            <person name="Kalinowski J."/>
            <person name="Ruckert C."/>
        </authorList>
    </citation>
    <scope>NUCLEOTIDE SEQUENCE</scope>
    <source>
        <strain evidence="3">VKM Ac-1321</strain>
    </source>
</reference>
<dbReference type="GO" id="GO:0005891">
    <property type="term" value="C:voltage-gated calcium channel complex"/>
    <property type="evidence" value="ECO:0007669"/>
    <property type="project" value="TreeGrafter"/>
</dbReference>
<dbReference type="EMBL" id="BSFP01000087">
    <property type="protein sequence ID" value="GLL07178.1"/>
    <property type="molecule type" value="Genomic_DNA"/>
</dbReference>
<dbReference type="InterPro" id="IPR051173">
    <property type="entry name" value="Ca_channel_alpha-2/delta"/>
</dbReference>
<feature type="transmembrane region" description="Helical" evidence="1">
    <location>
        <begin position="15"/>
        <end position="36"/>
    </location>
</feature>
<dbReference type="SUPFAM" id="SSF53300">
    <property type="entry name" value="vWA-like"/>
    <property type="match status" value="1"/>
</dbReference>
<keyword evidence="4" id="KW-1185">Reference proteome</keyword>
<keyword evidence="1" id="KW-0812">Transmembrane</keyword>
<dbReference type="InterPro" id="IPR036465">
    <property type="entry name" value="vWFA_dom_sf"/>
</dbReference>
<dbReference type="Gene3D" id="3.40.50.410">
    <property type="entry name" value="von Willebrand factor, type A domain"/>
    <property type="match status" value="1"/>
</dbReference>
<gene>
    <name evidence="3" type="ORF">GCM10017581_089300</name>
</gene>
<accession>A0A9W6KT64</accession>
<evidence type="ECO:0000256" key="1">
    <source>
        <dbReference type="SAM" id="Phobius"/>
    </source>
</evidence>
<evidence type="ECO:0000313" key="3">
    <source>
        <dbReference type="EMBL" id="GLL07178.1"/>
    </source>
</evidence>
<feature type="domain" description="VWFA" evidence="2">
    <location>
        <begin position="417"/>
        <end position="605"/>
    </location>
</feature>
<sequence>MTVGYPGQYRRRRSALPIVVAAVIGVAAICGVYLFLANRGDGGDSKADNPRREGCIALNVTASSEKAALLSELAKNYIKADRRFDGKCADPQVQTKASGAALDALAKGWDVAKDGPLPAIWTPAASSWVALLKQRLAAGDKGGLVPDGKLPMIAQSPLVLALPKPMAEALGWPDKPIGWGDVFGLINDPNGWGSKGHPEWGKFRLGKTNPHFSTSGLNATVGAYFAATGRSTDLTDKDLADPKVLQYVKAVESSVVHYGDTTLTFLSNQAAADQAGRGLNYVSAVAVEEKSVFDYNTGNPTGDPALAGKGARPRVPLVAVYPKEGTLVSDHPFVVLTNASDEQKAAAADFLNYVRDAPQQKRFTDLAFRTYDGKAGAGATRENGLLPDAKFTTIDPPAPQVLEKALSTWDGQRKRAKVLLVMDVSGSMNNDAGNGQTRMELAKQAALQSLGLLAADDEVGLWTFSTEIEGASTPYTEQVPVGALADNKAKLEQVIKSLSAEGGTALYATTRAAQRKMVELSNPNRINAVVVLTDGKNEYPKDADLDALVRDVDTSDKEIPVRVFTIAYGEQADLGVLQKISAASRAAAYNAGDPTTINNVMVNVLSNF</sequence>
<proteinExistence type="predicted"/>
<name>A0A9W6KT64_9ACTN</name>
<evidence type="ECO:0000313" key="4">
    <source>
        <dbReference type="Proteomes" id="UP001143480"/>
    </source>
</evidence>
<evidence type="ECO:0000259" key="2">
    <source>
        <dbReference type="PROSITE" id="PS50234"/>
    </source>
</evidence>
<organism evidence="3 4">
    <name type="scientific">Dactylosporangium matsuzakiense</name>
    <dbReference type="NCBI Taxonomy" id="53360"/>
    <lineage>
        <taxon>Bacteria</taxon>
        <taxon>Bacillati</taxon>
        <taxon>Actinomycetota</taxon>
        <taxon>Actinomycetes</taxon>
        <taxon>Micromonosporales</taxon>
        <taxon>Micromonosporaceae</taxon>
        <taxon>Dactylosporangium</taxon>
    </lineage>
</organism>
<dbReference type="Pfam" id="PF13531">
    <property type="entry name" value="SBP_bac_11"/>
    <property type="match status" value="1"/>
</dbReference>
<keyword evidence="1" id="KW-1133">Transmembrane helix</keyword>
<comment type="caution">
    <text evidence="3">The sequence shown here is derived from an EMBL/GenBank/DDBJ whole genome shotgun (WGS) entry which is preliminary data.</text>
</comment>
<reference evidence="3" key="2">
    <citation type="submission" date="2023-01" db="EMBL/GenBank/DDBJ databases">
        <authorList>
            <person name="Sun Q."/>
            <person name="Evtushenko L."/>
        </authorList>
    </citation>
    <scope>NUCLEOTIDE SEQUENCE</scope>
    <source>
        <strain evidence="3">VKM Ac-1321</strain>
    </source>
</reference>
<dbReference type="PROSITE" id="PS50234">
    <property type="entry name" value="VWFA"/>
    <property type="match status" value="1"/>
</dbReference>
<keyword evidence="1" id="KW-0472">Membrane</keyword>
<dbReference type="InterPro" id="IPR002035">
    <property type="entry name" value="VWF_A"/>
</dbReference>